<dbReference type="AlphaFoldDB" id="A0A5N1IKM5"/>
<evidence type="ECO:0000313" key="2">
    <source>
        <dbReference type="Proteomes" id="UP000327236"/>
    </source>
</evidence>
<accession>A0A5N1IKM5</accession>
<dbReference type="RefSeq" id="WP_151141159.1">
    <property type="nucleotide sequence ID" value="NZ_VYWW01000001.1"/>
</dbReference>
<gene>
    <name evidence="1" type="ORF">F6H94_00155</name>
</gene>
<proteinExistence type="predicted"/>
<dbReference type="EMBL" id="VYWW01000001">
    <property type="protein sequence ID" value="KAA9324411.1"/>
    <property type="molecule type" value="Genomic_DNA"/>
</dbReference>
<dbReference type="Proteomes" id="UP000327236">
    <property type="component" value="Unassembled WGS sequence"/>
</dbReference>
<evidence type="ECO:0000313" key="1">
    <source>
        <dbReference type="EMBL" id="KAA9324411.1"/>
    </source>
</evidence>
<comment type="caution">
    <text evidence="1">The sequence shown here is derived from an EMBL/GenBank/DDBJ whole genome shotgun (WGS) entry which is preliminary data.</text>
</comment>
<reference evidence="1 2" key="1">
    <citation type="submission" date="2019-09" db="EMBL/GenBank/DDBJ databases">
        <title>Draft genome sequence assemblies of isolates from the urinary tract.</title>
        <authorList>
            <person name="Mores C.R."/>
            <person name="Putonti C."/>
            <person name="Wolfe A.J."/>
        </authorList>
    </citation>
    <scope>NUCLEOTIDE SEQUENCE [LARGE SCALE GENOMIC DNA]</scope>
    <source>
        <strain evidence="1 2">UMB246</strain>
    </source>
</reference>
<protein>
    <submittedName>
        <fullName evidence="1">Uncharacterized protein</fullName>
    </submittedName>
</protein>
<name>A0A5N1IKM5_LACJE</name>
<sequence length="114" mass="12963">MNYWKDEYPNEFDRIRAYLKETDTSYSKIAKDLGLKTISIKKYATEEGKLEVASYATVSALKRAADLEALYNLKEDAGKAIAMVSDYMENAPEARDIVLSDPLAIAEIYKRIKK</sequence>
<organism evidence="1 2">
    <name type="scientific">Lactobacillus jensenii</name>
    <dbReference type="NCBI Taxonomy" id="109790"/>
    <lineage>
        <taxon>Bacteria</taxon>
        <taxon>Bacillati</taxon>
        <taxon>Bacillota</taxon>
        <taxon>Bacilli</taxon>
        <taxon>Lactobacillales</taxon>
        <taxon>Lactobacillaceae</taxon>
        <taxon>Lactobacillus</taxon>
    </lineage>
</organism>